<keyword evidence="8 13" id="KW-0548">Nucleotidyltransferase</keyword>
<reference evidence="16 17" key="2">
    <citation type="journal article" date="2012" name="Stand. Genomic Sci.">
        <title>Complete genome sequence of the sulfate-reducing firmicute Desulfotomaculum ruminis type strain (DL(T)).</title>
        <authorList>
            <person name="Spring S."/>
            <person name="Visser M."/>
            <person name="Lu M."/>
            <person name="Copeland A."/>
            <person name="Lapidus A."/>
            <person name="Lucas S."/>
            <person name="Cheng J.F."/>
            <person name="Han C."/>
            <person name="Tapia R."/>
            <person name="Goodwin L.A."/>
            <person name="Pitluck S."/>
            <person name="Ivanova N."/>
            <person name="Land M."/>
            <person name="Hauser L."/>
            <person name="Larimer F."/>
            <person name="Rohde M."/>
            <person name="Goker M."/>
            <person name="Detter J.C."/>
            <person name="Kyrpides N.C."/>
            <person name="Woyke T."/>
            <person name="Schaap P.J."/>
            <person name="Plugge C.M."/>
            <person name="Muyzer G."/>
            <person name="Kuever J."/>
            <person name="Pereira I.A."/>
            <person name="Parshina S.N."/>
            <person name="Bernier-Latmani R."/>
            <person name="Stams A.J."/>
            <person name="Klenk H.P."/>
        </authorList>
    </citation>
    <scope>NUCLEOTIDE SEQUENCE [LARGE SCALE GENOMIC DNA]</scope>
    <source>
        <strain evidence="17">ATCC 23193 / DSM 2154 / NCIB 8452 / DL</strain>
    </source>
</reference>
<dbReference type="InterPro" id="IPR050156">
    <property type="entry name" value="TC-AMP_synthase_SUA5"/>
</dbReference>
<protein>
    <recommendedName>
        <fullName evidence="4 13">Threonylcarbamoyl-AMP synthase</fullName>
        <shortName evidence="13">TC-AMP synthase</shortName>
        <ecNumber evidence="3 13">2.7.7.87</ecNumber>
    </recommendedName>
    <alternativeName>
        <fullName evidence="11 13">L-threonylcarbamoyladenylate synthase</fullName>
    </alternativeName>
</protein>
<keyword evidence="5 13" id="KW-0963">Cytoplasm</keyword>
<dbReference type="Gene3D" id="3.90.870.10">
    <property type="entry name" value="DHBP synthase"/>
    <property type="match status" value="1"/>
</dbReference>
<evidence type="ECO:0000259" key="15">
    <source>
        <dbReference type="PROSITE" id="PS51163"/>
    </source>
</evidence>
<dbReference type="GO" id="GO:0061710">
    <property type="term" value="F:L-threonylcarbamoyladenylate synthase"/>
    <property type="evidence" value="ECO:0007669"/>
    <property type="project" value="UniProtKB-EC"/>
</dbReference>
<dbReference type="PIRSF" id="PIRSF004930">
    <property type="entry name" value="Tln_factor_SUA5"/>
    <property type="match status" value="1"/>
</dbReference>
<dbReference type="InterPro" id="IPR005145">
    <property type="entry name" value="Sua5_C"/>
</dbReference>
<feature type="binding site" evidence="14">
    <location>
        <position position="156"/>
    </location>
    <ligand>
        <name>ATP</name>
        <dbReference type="ChEBI" id="CHEBI:30616"/>
    </ligand>
</feature>
<dbReference type="STRING" id="696281.Desru_3704"/>
<evidence type="ECO:0000256" key="12">
    <source>
        <dbReference type="ARBA" id="ARBA00048366"/>
    </source>
</evidence>
<dbReference type="Proteomes" id="UP000009234">
    <property type="component" value="Chromosome"/>
</dbReference>
<dbReference type="AlphaFoldDB" id="F6DP75"/>
<dbReference type="EC" id="2.7.7.87" evidence="3 13"/>
<feature type="binding site" evidence="14">
    <location>
        <position position="122"/>
    </location>
    <ligand>
        <name>L-threonine</name>
        <dbReference type="ChEBI" id="CHEBI:57926"/>
    </ligand>
</feature>
<keyword evidence="17" id="KW-1185">Reference proteome</keyword>
<feature type="binding site" evidence="14">
    <location>
        <position position="40"/>
    </location>
    <ligand>
        <name>L-threonine</name>
        <dbReference type="ChEBI" id="CHEBI:57926"/>
    </ligand>
</feature>
<dbReference type="HOGENOM" id="CLU_031397_0_0_9"/>
<evidence type="ECO:0000256" key="2">
    <source>
        <dbReference type="ARBA" id="ARBA00007663"/>
    </source>
</evidence>
<dbReference type="EMBL" id="CP002780">
    <property type="protein sequence ID" value="AEG61904.1"/>
    <property type="molecule type" value="Genomic_DNA"/>
</dbReference>
<dbReference type="GO" id="GO:0003725">
    <property type="term" value="F:double-stranded RNA binding"/>
    <property type="evidence" value="ECO:0007669"/>
    <property type="project" value="UniProtKB-UniRule"/>
</dbReference>
<dbReference type="GO" id="GO:0005737">
    <property type="term" value="C:cytoplasm"/>
    <property type="evidence" value="ECO:0007669"/>
    <property type="project" value="UniProtKB-SubCell"/>
</dbReference>
<dbReference type="InterPro" id="IPR006070">
    <property type="entry name" value="Sua5-like_dom"/>
</dbReference>
<dbReference type="RefSeq" id="WP_013843649.1">
    <property type="nucleotide sequence ID" value="NC_015589.1"/>
</dbReference>
<dbReference type="GO" id="GO:0008033">
    <property type="term" value="P:tRNA processing"/>
    <property type="evidence" value="ECO:0007669"/>
    <property type="project" value="UniProtKB-KW"/>
</dbReference>
<evidence type="ECO:0000256" key="13">
    <source>
        <dbReference type="PIRNR" id="PIRNR004930"/>
    </source>
</evidence>
<comment type="similarity">
    <text evidence="2 13">Belongs to the SUA5 family.</text>
</comment>
<feature type="binding site" evidence="14">
    <location>
        <position position="200"/>
    </location>
    <ligand>
        <name>ATP</name>
        <dbReference type="ChEBI" id="CHEBI:30616"/>
    </ligand>
</feature>
<dbReference type="GO" id="GO:0006450">
    <property type="term" value="P:regulation of translational fidelity"/>
    <property type="evidence" value="ECO:0007669"/>
    <property type="project" value="TreeGrafter"/>
</dbReference>
<dbReference type="GO" id="GO:0000049">
    <property type="term" value="F:tRNA binding"/>
    <property type="evidence" value="ECO:0007669"/>
    <property type="project" value="TreeGrafter"/>
</dbReference>
<evidence type="ECO:0000256" key="4">
    <source>
        <dbReference type="ARBA" id="ARBA00015492"/>
    </source>
</evidence>
<evidence type="ECO:0000256" key="10">
    <source>
        <dbReference type="ARBA" id="ARBA00022840"/>
    </source>
</evidence>
<feature type="binding site" evidence="14">
    <location>
        <position position="126"/>
    </location>
    <ligand>
        <name>L-threonine</name>
        <dbReference type="ChEBI" id="CHEBI:57926"/>
    </ligand>
</feature>
<dbReference type="PROSITE" id="PS51163">
    <property type="entry name" value="YRDC"/>
    <property type="match status" value="1"/>
</dbReference>
<evidence type="ECO:0000313" key="16">
    <source>
        <dbReference type="EMBL" id="AEG61904.1"/>
    </source>
</evidence>
<comment type="function">
    <text evidence="13">Required for the formation of a threonylcarbamoyl group on adenosine at position 37 (t(6)A37) in tRNAs that read codons beginning with adenine.</text>
</comment>
<dbReference type="OrthoDB" id="9814580at2"/>
<comment type="subcellular location">
    <subcellularLocation>
        <location evidence="1 13">Cytoplasm</location>
    </subcellularLocation>
</comment>
<reference evidence="17" key="1">
    <citation type="submission" date="2011-05" db="EMBL/GenBank/DDBJ databases">
        <title>Complete sequence of Desulfotomaculum ruminis DSM 2154.</title>
        <authorList>
            <person name="Lucas S."/>
            <person name="Copeland A."/>
            <person name="Lapidus A."/>
            <person name="Cheng J.-F."/>
            <person name="Goodwin L."/>
            <person name="Pitluck S."/>
            <person name="Lu M."/>
            <person name="Detter J.C."/>
            <person name="Han C."/>
            <person name="Tapia R."/>
            <person name="Land M."/>
            <person name="Hauser L."/>
            <person name="Kyrpides N."/>
            <person name="Ivanova N."/>
            <person name="Mikhailova N."/>
            <person name="Pagani I."/>
            <person name="Stams A.J.M."/>
            <person name="Plugge C.M."/>
            <person name="Muyzer G."/>
            <person name="Kuever J."/>
            <person name="Parshina S.N."/>
            <person name="Ivanova A.E."/>
            <person name="Nazina T.N."/>
            <person name="Brambilla E."/>
            <person name="Spring S."/>
            <person name="Klenk H.-P."/>
            <person name="Woyke T."/>
        </authorList>
    </citation>
    <scope>NUCLEOTIDE SEQUENCE [LARGE SCALE GENOMIC DNA]</scope>
    <source>
        <strain evidence="17">ATCC 23193 / DSM 2154 / NCIB 8452 / DL</strain>
    </source>
</reference>
<keyword evidence="9 13" id="KW-0547">Nucleotide-binding</keyword>
<dbReference type="SUPFAM" id="SSF55821">
    <property type="entry name" value="YrdC/RibB"/>
    <property type="match status" value="1"/>
</dbReference>
<dbReference type="InterPro" id="IPR010923">
    <property type="entry name" value="T(6)A37_SUA5"/>
</dbReference>
<dbReference type="Pfam" id="PF03481">
    <property type="entry name" value="Sua5_C"/>
    <property type="match status" value="1"/>
</dbReference>
<feature type="binding site" evidence="14">
    <location>
        <position position="63"/>
    </location>
    <ligand>
        <name>ATP</name>
        <dbReference type="ChEBI" id="CHEBI:30616"/>
    </ligand>
</feature>
<gene>
    <name evidence="16" type="ordered locus">Desru_3704</name>
</gene>
<feature type="binding site" evidence="14">
    <location>
        <position position="148"/>
    </location>
    <ligand>
        <name>ATP</name>
        <dbReference type="ChEBI" id="CHEBI:30616"/>
    </ligand>
</feature>
<dbReference type="Gene3D" id="3.40.50.11030">
    <property type="entry name" value="Threonylcarbamoyl-AMP synthase, C-terminal domain"/>
    <property type="match status" value="1"/>
</dbReference>
<feature type="binding site" evidence="14">
    <location>
        <position position="146"/>
    </location>
    <ligand>
        <name>L-threonine</name>
        <dbReference type="ChEBI" id="CHEBI:57926"/>
    </ligand>
</feature>
<dbReference type="PANTHER" id="PTHR17490:SF16">
    <property type="entry name" value="THREONYLCARBAMOYL-AMP SYNTHASE"/>
    <property type="match status" value="1"/>
</dbReference>
<accession>F6DP75</accession>
<evidence type="ECO:0000256" key="7">
    <source>
        <dbReference type="ARBA" id="ARBA00022694"/>
    </source>
</evidence>
<name>F6DP75_DESRL</name>
<dbReference type="GO" id="GO:0005524">
    <property type="term" value="F:ATP binding"/>
    <property type="evidence" value="ECO:0007669"/>
    <property type="project" value="UniProtKB-UniRule"/>
</dbReference>
<proteinExistence type="inferred from homology"/>
<feature type="binding site" evidence="14">
    <location>
        <position position="243"/>
    </location>
    <ligand>
        <name>ATP</name>
        <dbReference type="ChEBI" id="CHEBI:30616"/>
    </ligand>
</feature>
<dbReference type="FunFam" id="3.90.870.10:FF:000008">
    <property type="entry name" value="Threonylcarbamoyl-AMP synthase"/>
    <property type="match status" value="1"/>
</dbReference>
<feature type="binding site" evidence="14">
    <location>
        <position position="72"/>
    </location>
    <ligand>
        <name>L-threonine</name>
        <dbReference type="ChEBI" id="CHEBI:57926"/>
    </ligand>
</feature>
<feature type="domain" description="YrdC-like" evidence="15">
    <location>
        <begin position="18"/>
        <end position="204"/>
    </location>
</feature>
<sequence length="355" mass="37445">MEPITTKLWVVDKKNPDPYIIGQAADIIRRGGLVAFPTETVYGLGANGLNGAAVAGIYRAKGRPSDNPLILHVADKRMAEGICPQLSETAKKLMALFWPGPLTLVVPKKAGIPEEVTGGLNTVAIRMPDHPVALALIRAAGVPVAAPSANRSGRPSPTTAAHVQQDLQGRIDAILDAGPAGLGLESTVLDLTVETPVILRPGGITFEQLTEALGKVLMDPSVLGEKLPENQSPRSPGMKYAHYAPAAKVVLFEGEPKSVVQCLGVRTGELLAGGERVGILATEENQGRYPKGSIVLTMGPRENPSEAAAVLFSLLRQFDEHQVDVILAEGLELGGIGLAVMNRLRRAAAEVVKCE</sequence>
<evidence type="ECO:0000256" key="3">
    <source>
        <dbReference type="ARBA" id="ARBA00012584"/>
    </source>
</evidence>
<dbReference type="Pfam" id="PF01300">
    <property type="entry name" value="Sua5_yciO_yrdC"/>
    <property type="match status" value="1"/>
</dbReference>
<dbReference type="PANTHER" id="PTHR17490">
    <property type="entry name" value="SUA5"/>
    <property type="match status" value="1"/>
</dbReference>
<evidence type="ECO:0000256" key="1">
    <source>
        <dbReference type="ARBA" id="ARBA00004496"/>
    </source>
</evidence>
<feature type="binding site" evidence="14">
    <location>
        <position position="186"/>
    </location>
    <ligand>
        <name>L-threonine</name>
        <dbReference type="ChEBI" id="CHEBI:57926"/>
    </ligand>
</feature>
<evidence type="ECO:0000313" key="17">
    <source>
        <dbReference type="Proteomes" id="UP000009234"/>
    </source>
</evidence>
<evidence type="ECO:0000256" key="9">
    <source>
        <dbReference type="ARBA" id="ARBA00022741"/>
    </source>
</evidence>
<organism evidence="16 17">
    <name type="scientific">Desulforamulus ruminis (strain ATCC 23193 / DSM 2154 / NCIMB 8452 / DL)</name>
    <name type="common">Desulfotomaculum ruminis</name>
    <dbReference type="NCBI Taxonomy" id="696281"/>
    <lineage>
        <taxon>Bacteria</taxon>
        <taxon>Bacillati</taxon>
        <taxon>Bacillota</taxon>
        <taxon>Clostridia</taxon>
        <taxon>Eubacteriales</taxon>
        <taxon>Peptococcaceae</taxon>
        <taxon>Desulforamulus</taxon>
    </lineage>
</organism>
<keyword evidence="7 13" id="KW-0819">tRNA processing</keyword>
<evidence type="ECO:0000256" key="5">
    <source>
        <dbReference type="ARBA" id="ARBA00022490"/>
    </source>
</evidence>
<dbReference type="KEGG" id="dru:Desru_3704"/>
<dbReference type="InterPro" id="IPR017945">
    <property type="entry name" value="DHBP_synth_RibB-like_a/b_dom"/>
</dbReference>
<comment type="catalytic activity">
    <reaction evidence="12 13">
        <text>L-threonine + hydrogencarbonate + ATP = L-threonylcarbamoyladenylate + diphosphate + H2O</text>
        <dbReference type="Rhea" id="RHEA:36407"/>
        <dbReference type="ChEBI" id="CHEBI:15377"/>
        <dbReference type="ChEBI" id="CHEBI:17544"/>
        <dbReference type="ChEBI" id="CHEBI:30616"/>
        <dbReference type="ChEBI" id="CHEBI:33019"/>
        <dbReference type="ChEBI" id="CHEBI:57926"/>
        <dbReference type="ChEBI" id="CHEBI:73682"/>
        <dbReference type="EC" id="2.7.7.87"/>
    </reaction>
</comment>
<dbReference type="NCBIfam" id="TIGR00057">
    <property type="entry name" value="L-threonylcarbamoyladenylate synthase"/>
    <property type="match status" value="1"/>
</dbReference>
<feature type="binding site" evidence="14">
    <location>
        <position position="67"/>
    </location>
    <ligand>
        <name>ATP</name>
        <dbReference type="ChEBI" id="CHEBI:30616"/>
    </ligand>
</feature>
<dbReference type="InterPro" id="IPR038385">
    <property type="entry name" value="Sua5/YwlC_C"/>
</dbReference>
<keyword evidence="6 13" id="KW-0808">Transferase</keyword>
<evidence type="ECO:0000256" key="8">
    <source>
        <dbReference type="ARBA" id="ARBA00022695"/>
    </source>
</evidence>
<keyword evidence="10 13" id="KW-0067">ATP-binding</keyword>
<evidence type="ECO:0000256" key="6">
    <source>
        <dbReference type="ARBA" id="ARBA00022679"/>
    </source>
</evidence>
<evidence type="ECO:0000256" key="11">
    <source>
        <dbReference type="ARBA" id="ARBA00029774"/>
    </source>
</evidence>
<evidence type="ECO:0000256" key="14">
    <source>
        <dbReference type="PIRSR" id="PIRSR004930-1"/>
    </source>
</evidence>
<dbReference type="eggNOG" id="COG0009">
    <property type="taxonomic scope" value="Bacteria"/>
</dbReference>